<evidence type="ECO:0000313" key="5">
    <source>
        <dbReference type="EMBL" id="SMA39342.1"/>
    </source>
</evidence>
<dbReference type="InterPro" id="IPR011055">
    <property type="entry name" value="Dup_hybrid_motif"/>
</dbReference>
<reference evidence="5 6" key="1">
    <citation type="submission" date="2017-03" db="EMBL/GenBank/DDBJ databases">
        <authorList>
            <person name="Afonso C.L."/>
            <person name="Miller P.J."/>
            <person name="Scott M.A."/>
            <person name="Spackman E."/>
            <person name="Goraichik I."/>
            <person name="Dimitrov K.M."/>
            <person name="Suarez D.L."/>
            <person name="Swayne D.E."/>
        </authorList>
    </citation>
    <scope>NUCLEOTIDE SEQUENCE [LARGE SCALE GENOMIC DNA]</scope>
    <source>
        <strain evidence="5">SB41UT1</strain>
    </source>
</reference>
<name>A0A1X7AGQ1_9GAMM</name>
<protein>
    <submittedName>
        <fullName evidence="5">Murein hydrolase activator EnvC</fullName>
    </submittedName>
</protein>
<evidence type="ECO:0000313" key="6">
    <source>
        <dbReference type="Proteomes" id="UP000196573"/>
    </source>
</evidence>
<sequence length="391" mass="44236">MNAMQQTFLSHKLRRTVLSVSTVFVLALSAGLPNAAWSQDDSERLQKVTKDIEQLQSLLNKIRKERSAIETRLEQTEKEISQVQSNLRKTESDLKEAKAEEKKQQARRREIAQELANRQQEVARVLKAAYLVGQSPRLKLALNQQDPAKASRMMAYYDHFSDAQAESLRELNEADRKMAHVEQQLAIISERIRDKHERLSSQAKKLKTTQTTRTQTLAQLNNKASSGSTRLNRLQKEQKELEQLLSSIIAIADVTEIDKPFSKSRGQLRWPLKGKVLHKYGDTRDSTHLTWNGIFIKANSGSAVTAPHHGRVVFSNWMKSFGQLLIIDHGSGYMTLYAHNQELLKAEGDWVLPGERIALAGNSGGQPQTGLYFEVRHKGRPANPMAWLGRG</sequence>
<dbReference type="EMBL" id="FWPT01000002">
    <property type="protein sequence ID" value="SMA39342.1"/>
    <property type="molecule type" value="Genomic_DNA"/>
</dbReference>
<feature type="signal peptide" evidence="3">
    <location>
        <begin position="1"/>
        <end position="35"/>
    </location>
</feature>
<feature type="compositionally biased region" description="Basic and acidic residues" evidence="2">
    <location>
        <begin position="88"/>
        <end position="105"/>
    </location>
</feature>
<dbReference type="Gene3D" id="2.70.70.10">
    <property type="entry name" value="Glucose Permease (Domain IIA)"/>
    <property type="match status" value="1"/>
</dbReference>
<dbReference type="PANTHER" id="PTHR21666:SF270">
    <property type="entry name" value="MUREIN HYDROLASE ACTIVATOR ENVC"/>
    <property type="match status" value="1"/>
</dbReference>
<dbReference type="Pfam" id="PF01551">
    <property type="entry name" value="Peptidase_M23"/>
    <property type="match status" value="1"/>
</dbReference>
<feature type="coiled-coil region" evidence="1">
    <location>
        <begin position="164"/>
        <end position="251"/>
    </location>
</feature>
<keyword evidence="5" id="KW-0378">Hydrolase</keyword>
<dbReference type="PANTHER" id="PTHR21666">
    <property type="entry name" value="PEPTIDASE-RELATED"/>
    <property type="match status" value="1"/>
</dbReference>
<dbReference type="InterPro" id="IPR016047">
    <property type="entry name" value="M23ase_b-sheet_dom"/>
</dbReference>
<dbReference type="GO" id="GO:0004222">
    <property type="term" value="F:metalloendopeptidase activity"/>
    <property type="evidence" value="ECO:0007669"/>
    <property type="project" value="TreeGrafter"/>
</dbReference>
<feature type="chain" id="PRO_5013367250" evidence="3">
    <location>
        <begin position="36"/>
        <end position="391"/>
    </location>
</feature>
<dbReference type="SUPFAM" id="SSF51261">
    <property type="entry name" value="Duplicated hybrid motif"/>
    <property type="match status" value="1"/>
</dbReference>
<evidence type="ECO:0000256" key="3">
    <source>
        <dbReference type="SAM" id="SignalP"/>
    </source>
</evidence>
<evidence type="ECO:0000256" key="1">
    <source>
        <dbReference type="SAM" id="Coils"/>
    </source>
</evidence>
<keyword evidence="6" id="KW-1185">Reference proteome</keyword>
<dbReference type="Proteomes" id="UP000196573">
    <property type="component" value="Unassembled WGS sequence"/>
</dbReference>
<dbReference type="FunFam" id="2.70.70.10:FF:000003">
    <property type="entry name" value="Murein hydrolase activator EnvC"/>
    <property type="match status" value="1"/>
</dbReference>
<dbReference type="CDD" id="cd12797">
    <property type="entry name" value="M23_peptidase"/>
    <property type="match status" value="1"/>
</dbReference>
<evidence type="ECO:0000256" key="2">
    <source>
        <dbReference type="SAM" id="MobiDB-lite"/>
    </source>
</evidence>
<dbReference type="Gene3D" id="6.10.250.3150">
    <property type="match status" value="1"/>
</dbReference>
<dbReference type="AlphaFoldDB" id="A0A1X7AGQ1"/>
<accession>A0A1X7AGQ1</accession>
<feature type="region of interest" description="Disordered" evidence="2">
    <location>
        <begin position="84"/>
        <end position="105"/>
    </location>
</feature>
<keyword evidence="1" id="KW-0175">Coiled coil</keyword>
<feature type="domain" description="M23ase beta-sheet core" evidence="4">
    <location>
        <begin position="291"/>
        <end position="384"/>
    </location>
</feature>
<evidence type="ECO:0000259" key="4">
    <source>
        <dbReference type="Pfam" id="PF01551"/>
    </source>
</evidence>
<proteinExistence type="predicted"/>
<organism evidence="5 6">
    <name type="scientific">Parendozoicomonas haliclonae</name>
    <dbReference type="NCBI Taxonomy" id="1960125"/>
    <lineage>
        <taxon>Bacteria</taxon>
        <taxon>Pseudomonadati</taxon>
        <taxon>Pseudomonadota</taxon>
        <taxon>Gammaproteobacteria</taxon>
        <taxon>Oceanospirillales</taxon>
        <taxon>Endozoicomonadaceae</taxon>
        <taxon>Parendozoicomonas</taxon>
    </lineage>
</organism>
<gene>
    <name evidence="5" type="primary">envC</name>
    <name evidence="5" type="ORF">EHSB41UT_01017</name>
</gene>
<dbReference type="InterPro" id="IPR050570">
    <property type="entry name" value="Cell_wall_metabolism_enzyme"/>
</dbReference>
<keyword evidence="3" id="KW-0732">Signal</keyword>